<dbReference type="EMBL" id="FWZT01000027">
    <property type="protein sequence ID" value="SMF72431.1"/>
    <property type="molecule type" value="Genomic_DNA"/>
</dbReference>
<dbReference type="Gene3D" id="3.30.565.10">
    <property type="entry name" value="Histidine kinase-like ATPase, C-terminal domain"/>
    <property type="match status" value="1"/>
</dbReference>
<dbReference type="SMART" id="SM01079">
    <property type="entry name" value="CHASE"/>
    <property type="match status" value="1"/>
</dbReference>
<proteinExistence type="predicted"/>
<dbReference type="FunFam" id="3.30.565.10:FF:000016">
    <property type="entry name" value="Chemotaxis protein CheA, putative"/>
    <property type="match status" value="1"/>
</dbReference>
<dbReference type="STRING" id="1513793.SAMN06296036_12711"/>
<dbReference type="SMART" id="SM00387">
    <property type="entry name" value="HATPase_c"/>
    <property type="match status" value="1"/>
</dbReference>
<feature type="domain" description="CHASE" evidence="12">
    <location>
        <begin position="129"/>
        <end position="237"/>
    </location>
</feature>
<dbReference type="PRINTS" id="PR00344">
    <property type="entry name" value="BCTRLSENSOR"/>
</dbReference>
<dbReference type="PROSITE" id="PS50839">
    <property type="entry name" value="CHASE"/>
    <property type="match status" value="1"/>
</dbReference>
<evidence type="ECO:0000256" key="6">
    <source>
        <dbReference type="ARBA" id="ARBA00022692"/>
    </source>
</evidence>
<dbReference type="InterPro" id="IPR004358">
    <property type="entry name" value="Sig_transdc_His_kin-like_C"/>
</dbReference>
<dbReference type="Proteomes" id="UP000192907">
    <property type="component" value="Unassembled WGS sequence"/>
</dbReference>
<dbReference type="SUPFAM" id="SSF55874">
    <property type="entry name" value="ATPase domain of HSP90 chaperone/DNA topoisomerase II/histidine kinase"/>
    <property type="match status" value="1"/>
</dbReference>
<dbReference type="InterPro" id="IPR036641">
    <property type="entry name" value="HPT_dom_sf"/>
</dbReference>
<evidence type="ECO:0000256" key="10">
    <source>
        <dbReference type="SAM" id="Phobius"/>
    </source>
</evidence>
<evidence type="ECO:0000256" key="9">
    <source>
        <dbReference type="ARBA" id="ARBA00023136"/>
    </source>
</evidence>
<keyword evidence="8 10" id="KW-1133">Transmembrane helix</keyword>
<feature type="domain" description="PAC" evidence="11">
    <location>
        <begin position="444"/>
        <end position="499"/>
    </location>
</feature>
<protein>
    <recommendedName>
        <fullName evidence="3">histidine kinase</fullName>
        <ecNumber evidence="3">2.7.13.3</ecNumber>
    </recommendedName>
</protein>
<comment type="catalytic activity">
    <reaction evidence="1">
        <text>ATP + protein L-histidine = ADP + protein N-phospho-L-histidine.</text>
        <dbReference type="EC" id="2.7.13.3"/>
    </reaction>
</comment>
<dbReference type="PANTHER" id="PTHR43395">
    <property type="entry name" value="SENSOR HISTIDINE KINASE CHEA"/>
    <property type="match status" value="1"/>
</dbReference>
<evidence type="ECO:0000259" key="12">
    <source>
        <dbReference type="PROSITE" id="PS50839"/>
    </source>
</evidence>
<keyword evidence="6 10" id="KW-0812">Transmembrane</keyword>
<dbReference type="InterPro" id="IPR036890">
    <property type="entry name" value="HATPase_C_sf"/>
</dbReference>
<organism evidence="13 14">
    <name type="scientific">Pseudobacteriovorax antillogorgiicola</name>
    <dbReference type="NCBI Taxonomy" id="1513793"/>
    <lineage>
        <taxon>Bacteria</taxon>
        <taxon>Pseudomonadati</taxon>
        <taxon>Bdellovibrionota</taxon>
        <taxon>Oligoflexia</taxon>
        <taxon>Oligoflexales</taxon>
        <taxon>Pseudobacteriovoracaceae</taxon>
        <taxon>Pseudobacteriovorax</taxon>
    </lineage>
</organism>
<dbReference type="GO" id="GO:0000160">
    <property type="term" value="P:phosphorelay signal transduction system"/>
    <property type="evidence" value="ECO:0007669"/>
    <property type="project" value="InterPro"/>
</dbReference>
<dbReference type="InterPro" id="IPR003594">
    <property type="entry name" value="HATPase_dom"/>
</dbReference>
<evidence type="ECO:0000256" key="2">
    <source>
        <dbReference type="ARBA" id="ARBA00004370"/>
    </source>
</evidence>
<dbReference type="Gene3D" id="3.30.450.350">
    <property type="entry name" value="CHASE domain"/>
    <property type="match status" value="1"/>
</dbReference>
<dbReference type="InterPro" id="IPR051315">
    <property type="entry name" value="Bact_Chemotaxis_CheA"/>
</dbReference>
<dbReference type="EC" id="2.7.13.3" evidence="3"/>
<keyword evidence="9 10" id="KW-0472">Membrane</keyword>
<name>A0A1Y6CS41_9BACT</name>
<evidence type="ECO:0000256" key="5">
    <source>
        <dbReference type="ARBA" id="ARBA00022679"/>
    </source>
</evidence>
<dbReference type="InterPro" id="IPR006189">
    <property type="entry name" value="CHASE_dom"/>
</dbReference>
<feature type="transmembrane region" description="Helical" evidence="10">
    <location>
        <begin position="12"/>
        <end position="33"/>
    </location>
</feature>
<keyword evidence="5" id="KW-0808">Transferase</keyword>
<evidence type="ECO:0000313" key="14">
    <source>
        <dbReference type="Proteomes" id="UP000192907"/>
    </source>
</evidence>
<dbReference type="Gene3D" id="3.30.450.20">
    <property type="entry name" value="PAS domain"/>
    <property type="match status" value="1"/>
</dbReference>
<dbReference type="Pfam" id="PF03924">
    <property type="entry name" value="CHASE"/>
    <property type="match status" value="1"/>
</dbReference>
<keyword evidence="7" id="KW-0418">Kinase</keyword>
<sequence length="860" mass="97214">MKSSAQKIRNRMQVMIVALVLSIVGVMVSRFTYNYIVDIAKQDFVSDTAVVKETLSTVTERLVTTTRGLQRFITLLPELNPKNFSQVTDDVVSNYPFVFSITYYAKVDQSERRDYEIRISDLYDDNQGFVATSSDDSSEIVSAETSDEYLVTYLSDSMHRDSVYFGWDLLSDKSQRPIVENVLQNQKAEVSNPFLMENGDTAVDVYLPILKPSSPPQIRGILGITVLIPQLLGSDDLRKNFTTTVHVPLWGQAEKQNIFRSLDRSPEGIRQVDMAVSDVEVPIFDHGVLFHFEKDIYFSNLNYSLLILVVLGSILFVVLGIYLTITNQRLKHSLLKIEAINEGLEQTVQERTKDLKAAHLEIEEMLDNLDGAVLVIQDDHTIANRYSKASESILNIDKLGGKSIFETLFKDMTKENEGHSKHLFTLENIIGADSFQFTISQYDLKSEISFKKVVDGVEQERIFNIRYAPLLDDQGTIRRMLLVVTDVTDLLNLQRDLEQQQKAAGARTEAIQEMLSAPRQVLDSFMVESEQRSLEILAISPDDSSYQDRNKWIPIFRELHTMKGGARFAKLNVISGHIHQIESDHEALNDPQTTIDKPAVERFCQDFEEFHKVFLVYLNLYREIFSSQDQSNQSLNSVLRWLRSGREPESVADALEAMQAGEFFSFDELYASFGSMVDDVAGALSKSVTLNQEPQFLFLHQSLEAPLRDCMTHAIRNALDHGLETFEERALTNKRGMGQLWHSYESSDSSITLKLHDDGRGINTKKVLSLAQEKGLVDSDANLNDSEILELLFHSGFSTKQEATDISGRGVGLDAVRASLEKFHCQVYLESSPGKGSATCIKIPMNLVYNKNHLPLQKIS</sequence>
<accession>A0A1Y6CS41</accession>
<dbReference type="PANTHER" id="PTHR43395:SF1">
    <property type="entry name" value="CHEMOTAXIS PROTEIN CHEA"/>
    <property type="match status" value="1"/>
</dbReference>
<dbReference type="InterPro" id="IPR000700">
    <property type="entry name" value="PAS-assoc_C"/>
</dbReference>
<evidence type="ECO:0000256" key="1">
    <source>
        <dbReference type="ARBA" id="ARBA00000085"/>
    </source>
</evidence>
<keyword evidence="4" id="KW-0597">Phosphoprotein</keyword>
<dbReference type="Gene3D" id="1.20.120.160">
    <property type="entry name" value="HPT domain"/>
    <property type="match status" value="1"/>
</dbReference>
<dbReference type="Pfam" id="PF02518">
    <property type="entry name" value="HATPase_c"/>
    <property type="match status" value="1"/>
</dbReference>
<dbReference type="GO" id="GO:0004673">
    <property type="term" value="F:protein histidine kinase activity"/>
    <property type="evidence" value="ECO:0007669"/>
    <property type="project" value="UniProtKB-EC"/>
</dbReference>
<evidence type="ECO:0000259" key="11">
    <source>
        <dbReference type="PROSITE" id="PS50113"/>
    </source>
</evidence>
<evidence type="ECO:0000313" key="13">
    <source>
        <dbReference type="EMBL" id="SMF72431.1"/>
    </source>
</evidence>
<dbReference type="PROSITE" id="PS50113">
    <property type="entry name" value="PAC"/>
    <property type="match status" value="1"/>
</dbReference>
<evidence type="ECO:0000256" key="8">
    <source>
        <dbReference type="ARBA" id="ARBA00022989"/>
    </source>
</evidence>
<dbReference type="InterPro" id="IPR042240">
    <property type="entry name" value="CHASE_sf"/>
</dbReference>
<reference evidence="14" key="1">
    <citation type="submission" date="2017-04" db="EMBL/GenBank/DDBJ databases">
        <authorList>
            <person name="Varghese N."/>
            <person name="Submissions S."/>
        </authorList>
    </citation>
    <scope>NUCLEOTIDE SEQUENCE [LARGE SCALE GENOMIC DNA]</scope>
    <source>
        <strain evidence="14">RKEM611</strain>
    </source>
</reference>
<keyword evidence="14" id="KW-1185">Reference proteome</keyword>
<comment type="subcellular location">
    <subcellularLocation>
        <location evidence="2">Membrane</location>
    </subcellularLocation>
</comment>
<feature type="transmembrane region" description="Helical" evidence="10">
    <location>
        <begin position="303"/>
        <end position="325"/>
    </location>
</feature>
<dbReference type="GO" id="GO:0016020">
    <property type="term" value="C:membrane"/>
    <property type="evidence" value="ECO:0007669"/>
    <property type="project" value="UniProtKB-SubCell"/>
</dbReference>
<dbReference type="SUPFAM" id="SSF47226">
    <property type="entry name" value="Histidine-containing phosphotransfer domain, HPT domain"/>
    <property type="match status" value="1"/>
</dbReference>
<evidence type="ECO:0000256" key="7">
    <source>
        <dbReference type="ARBA" id="ARBA00022777"/>
    </source>
</evidence>
<evidence type="ECO:0000256" key="3">
    <source>
        <dbReference type="ARBA" id="ARBA00012438"/>
    </source>
</evidence>
<dbReference type="OrthoDB" id="5287347at2"/>
<gene>
    <name evidence="13" type="ORF">SAMN06296036_12711</name>
</gene>
<dbReference type="AlphaFoldDB" id="A0A1Y6CS41"/>
<dbReference type="RefSeq" id="WP_132324370.1">
    <property type="nucleotide sequence ID" value="NZ_FWZT01000027.1"/>
</dbReference>
<evidence type="ECO:0000256" key="4">
    <source>
        <dbReference type="ARBA" id="ARBA00022553"/>
    </source>
</evidence>